<dbReference type="OrthoDB" id="4097086at2759"/>
<dbReference type="Pfam" id="PF13257">
    <property type="entry name" value="DUF4048"/>
    <property type="match status" value="1"/>
</dbReference>
<feature type="compositionally biased region" description="Polar residues" evidence="2">
    <location>
        <begin position="65"/>
        <end position="87"/>
    </location>
</feature>
<reference evidence="4 5" key="1">
    <citation type="journal article" date="2018" name="New Phytol.">
        <title>Comparative genomics and transcriptomics depict ericoid mycorrhizal fungi as versatile saprotrophs and plant mutualists.</title>
        <authorList>
            <person name="Martino E."/>
            <person name="Morin E."/>
            <person name="Grelet G.A."/>
            <person name="Kuo A."/>
            <person name="Kohler A."/>
            <person name="Daghino S."/>
            <person name="Barry K.W."/>
            <person name="Cichocki N."/>
            <person name="Clum A."/>
            <person name="Dockter R.B."/>
            <person name="Hainaut M."/>
            <person name="Kuo R.C."/>
            <person name="LaButti K."/>
            <person name="Lindahl B.D."/>
            <person name="Lindquist E.A."/>
            <person name="Lipzen A."/>
            <person name="Khouja H.R."/>
            <person name="Magnuson J."/>
            <person name="Murat C."/>
            <person name="Ohm R.A."/>
            <person name="Singer S.W."/>
            <person name="Spatafora J.W."/>
            <person name="Wang M."/>
            <person name="Veneault-Fourrey C."/>
            <person name="Henrissat B."/>
            <person name="Grigoriev I.V."/>
            <person name="Martin F.M."/>
            <person name="Perotto S."/>
        </authorList>
    </citation>
    <scope>NUCLEOTIDE SEQUENCE [LARGE SCALE GENOMIC DNA]</scope>
    <source>
        <strain evidence="4 5">ATCC 22711</strain>
    </source>
</reference>
<feature type="compositionally biased region" description="Polar residues" evidence="2">
    <location>
        <begin position="313"/>
        <end position="338"/>
    </location>
</feature>
<feature type="compositionally biased region" description="Polar residues" evidence="2">
    <location>
        <begin position="350"/>
        <end position="363"/>
    </location>
</feature>
<proteinExistence type="predicted"/>
<organism evidence="4 5">
    <name type="scientific">Amorphotheca resinae ATCC 22711</name>
    <dbReference type="NCBI Taxonomy" id="857342"/>
    <lineage>
        <taxon>Eukaryota</taxon>
        <taxon>Fungi</taxon>
        <taxon>Dikarya</taxon>
        <taxon>Ascomycota</taxon>
        <taxon>Pezizomycotina</taxon>
        <taxon>Leotiomycetes</taxon>
        <taxon>Helotiales</taxon>
        <taxon>Amorphothecaceae</taxon>
        <taxon>Amorphotheca</taxon>
    </lineage>
</organism>
<evidence type="ECO:0000256" key="1">
    <source>
        <dbReference type="SAM" id="Coils"/>
    </source>
</evidence>
<dbReference type="GeneID" id="36571706"/>
<feature type="compositionally biased region" description="Polar residues" evidence="2">
    <location>
        <begin position="222"/>
        <end position="234"/>
    </location>
</feature>
<feature type="region of interest" description="Disordered" evidence="2">
    <location>
        <begin position="222"/>
        <end position="264"/>
    </location>
</feature>
<dbReference type="Proteomes" id="UP000241818">
    <property type="component" value="Unassembled WGS sequence"/>
</dbReference>
<evidence type="ECO:0000313" key="4">
    <source>
        <dbReference type="EMBL" id="PSS23280.1"/>
    </source>
</evidence>
<feature type="compositionally biased region" description="Polar residues" evidence="2">
    <location>
        <begin position="433"/>
        <end position="455"/>
    </location>
</feature>
<dbReference type="InterPro" id="IPR025122">
    <property type="entry name" value="DUF4048"/>
</dbReference>
<accession>A0A2T3B8T5</accession>
<feature type="region of interest" description="Disordered" evidence="2">
    <location>
        <begin position="1"/>
        <end position="119"/>
    </location>
</feature>
<evidence type="ECO:0000256" key="2">
    <source>
        <dbReference type="SAM" id="MobiDB-lite"/>
    </source>
</evidence>
<feature type="compositionally biased region" description="Basic and acidic residues" evidence="2">
    <location>
        <begin position="241"/>
        <end position="251"/>
    </location>
</feature>
<dbReference type="EMBL" id="KZ679008">
    <property type="protein sequence ID" value="PSS23280.1"/>
    <property type="molecule type" value="Genomic_DNA"/>
</dbReference>
<dbReference type="AlphaFoldDB" id="A0A2T3B8T5"/>
<keyword evidence="1" id="KW-0175">Coiled coil</keyword>
<feature type="coiled-coil region" evidence="1">
    <location>
        <begin position="124"/>
        <end position="165"/>
    </location>
</feature>
<feature type="domain" description="DUF4048" evidence="3">
    <location>
        <begin position="219"/>
        <end position="417"/>
    </location>
</feature>
<protein>
    <recommendedName>
        <fullName evidence="3">DUF4048 domain-containing protein</fullName>
    </recommendedName>
</protein>
<feature type="compositionally biased region" description="Polar residues" evidence="2">
    <location>
        <begin position="1"/>
        <end position="11"/>
    </location>
</feature>
<evidence type="ECO:0000313" key="5">
    <source>
        <dbReference type="Proteomes" id="UP000241818"/>
    </source>
</evidence>
<keyword evidence="5" id="KW-1185">Reference proteome</keyword>
<feature type="region of interest" description="Disordered" evidence="2">
    <location>
        <begin position="487"/>
        <end position="532"/>
    </location>
</feature>
<feature type="region of interest" description="Disordered" evidence="2">
    <location>
        <begin position="308"/>
        <end position="363"/>
    </location>
</feature>
<name>A0A2T3B8T5_AMORE</name>
<dbReference type="InParanoid" id="A0A2T3B8T5"/>
<evidence type="ECO:0000259" key="3">
    <source>
        <dbReference type="Pfam" id="PF13257"/>
    </source>
</evidence>
<feature type="compositionally biased region" description="Low complexity" evidence="2">
    <location>
        <begin position="93"/>
        <end position="105"/>
    </location>
</feature>
<feature type="region of interest" description="Disordered" evidence="2">
    <location>
        <begin position="377"/>
        <end position="475"/>
    </location>
</feature>
<sequence length="532" mass="57854">MASNNSRQSSLDLGDLPSGRSILTSGAQPSQPAAPPSPHVALSRSRGDSALPPSPGSAIKHARTLSYTPRRTNRLSLSFPVATTSVESPRPTPTSSNTSSVPGTPAEIIPPPSPSDPSGFLVALAGQERRVLELKEELQKAEADLEKLKMQWAQHERMRKRAEIRHVEPLQPLQTVVTDDGRTSEEADGATRHSIEMDRRKALLNSTKEPRRKVITGGHTRTLSLLSPDRSNYTRPFPPVKESEAESKDLARSPTMPDTSQGITKITTNRARNSYQGGVTHNARQIAVDVKAGLWTFLEDLRQATVGDEPITGKTSRSSAEPPQNGLNRRGSRSSPLSNERARRAPSPRGVSSTRTWDSLTGSNSVLLDAGGTYYVDTSPRHESKPSTAAKGTSIRPLSPSVDDDDWSNWDLPDPKSPRWSGSTELSEPATPPRSNNDSRNVQIVDQPTDEASTPSRRDEIQWPGFEKLTPGNLKRTVSTIMKGWENSLTPPEERQDPLAKAAPATKSNSANEPLYLSRAPLFPAPPHDKGV</sequence>
<gene>
    <name evidence="4" type="ORF">M430DRAFT_17206</name>
</gene>
<dbReference type="RefSeq" id="XP_024723326.1">
    <property type="nucleotide sequence ID" value="XM_024863625.1"/>
</dbReference>